<proteinExistence type="predicted"/>
<evidence type="ECO:0000256" key="1">
    <source>
        <dbReference type="SAM" id="MobiDB-lite"/>
    </source>
</evidence>
<evidence type="ECO:0000313" key="5">
    <source>
        <dbReference type="Proteomes" id="UP000317344"/>
    </source>
</evidence>
<reference evidence="4 5" key="1">
    <citation type="submission" date="2019-07" db="EMBL/GenBank/DDBJ databases">
        <title>Tomitella cavernea sp. nov., an actinomycete isolated from soil.</title>
        <authorList>
            <person name="Cheng J."/>
        </authorList>
    </citation>
    <scope>NUCLEOTIDE SEQUENCE [LARGE SCALE GENOMIC DNA]</scope>
    <source>
        <strain evidence="4 5">HY188</strain>
        <plasmid evidence="4 5">unnamed</plasmid>
    </source>
</reference>
<feature type="compositionally biased region" description="Gly residues" evidence="1">
    <location>
        <begin position="643"/>
        <end position="653"/>
    </location>
</feature>
<feature type="transmembrane region" description="Helical" evidence="2">
    <location>
        <begin position="366"/>
        <end position="388"/>
    </location>
</feature>
<dbReference type="EMBL" id="CP041766">
    <property type="protein sequence ID" value="QDQ99522.1"/>
    <property type="molecule type" value="Genomic_DNA"/>
</dbReference>
<keyword evidence="3" id="KW-0732">Signal</keyword>
<dbReference type="Proteomes" id="UP000317344">
    <property type="component" value="Plasmid unnamed"/>
</dbReference>
<sequence>MMVRLRRAAAAVLLAVVLLVTGAGAASAAPEQAESGPGGTPTMNGQQLPEDFPAELRKFVAGTDEFQSAWFDGECANRGGDFGSYLAGVLGSRDGRPVEVDLINAAYGQDWSHSFPNGDPAFIPKNPMCADDLKKFAQPQTTTWGFQFADTPDDASIEAMKAAIEANPAADMPDSSDLGEAFFTGQVCDFGDDRAPAQLCLHRFYLNCDKAETPPLHNECVAWNTRVGELQGGAYYWWDQNRGFTERLSDSASNTFGAYADGFSSIWSVTGKPVVETVKFMADPGSVIDDWANALKSSAVDLTEKVIRGLTTTGSFDTTNDTFLTWYAYSTGIGILAMAITAILAAQRISDGKRHPRDLLMDYGGYMLFGVVAMLFAPGLAAVFLSFIEQVSQGIGDALGAPADQVVTNMSAILGQATSETVAGGAIAGIILFGLMLIGVLAAYFGLLMHAAGLPILLCVAGIGFGMWVHPKWRQKAMRPVMMFVGLALMKPLLLLLLGATFATINIFAGTALGGASGMELFTALGMIAVCFVMVGLAPWALLKYAPIMPSSEDSADFGSGGSAAGMAAGGMAGYGAGMLRGGGGGRSAASRYASAASAPGRTSGGMGAAAGGGGGASGGSRPGGSASTQQAAAAGRKHSGAASGGGGRGGGSSVGGHALGAAKAGGRGIGAAGRLTKAAAAGGIPIAVSAAGAAMNKAASSAQSAPNRADGGVQDE</sequence>
<feature type="compositionally biased region" description="Low complexity" evidence="1">
    <location>
        <begin position="697"/>
        <end position="706"/>
    </location>
</feature>
<dbReference type="OrthoDB" id="4513213at2"/>
<feature type="compositionally biased region" description="Low complexity" evidence="1">
    <location>
        <begin position="624"/>
        <end position="635"/>
    </location>
</feature>
<evidence type="ECO:0000256" key="2">
    <source>
        <dbReference type="SAM" id="Phobius"/>
    </source>
</evidence>
<feature type="chain" id="PRO_5021990945" description="TrbL/VirB6 plasmid conjugal transfer protein" evidence="3">
    <location>
        <begin position="29"/>
        <end position="717"/>
    </location>
</feature>
<geneLocation type="plasmid" evidence="4">
    <name>unnamed</name>
</geneLocation>
<feature type="signal peptide" evidence="3">
    <location>
        <begin position="1"/>
        <end position="28"/>
    </location>
</feature>
<dbReference type="KEGG" id="toy:FO059_18175"/>
<dbReference type="RefSeq" id="WP_143910925.1">
    <property type="nucleotide sequence ID" value="NZ_CP041766.1"/>
</dbReference>
<keyword evidence="5" id="KW-1185">Reference proteome</keyword>
<evidence type="ECO:0000313" key="4">
    <source>
        <dbReference type="EMBL" id="QDQ99522.1"/>
    </source>
</evidence>
<feature type="transmembrane region" description="Helical" evidence="2">
    <location>
        <begin position="422"/>
        <end position="445"/>
    </location>
</feature>
<keyword evidence="4" id="KW-0614">Plasmid</keyword>
<organism evidence="4 5">
    <name type="scientific">Tomitella fengzijianii</name>
    <dbReference type="NCBI Taxonomy" id="2597660"/>
    <lineage>
        <taxon>Bacteria</taxon>
        <taxon>Bacillati</taxon>
        <taxon>Actinomycetota</taxon>
        <taxon>Actinomycetes</taxon>
        <taxon>Mycobacteriales</taxon>
        <taxon>Tomitella</taxon>
    </lineage>
</organism>
<feature type="transmembrane region" description="Helical" evidence="2">
    <location>
        <begin position="451"/>
        <end position="469"/>
    </location>
</feature>
<feature type="compositionally biased region" description="Gly residues" evidence="1">
    <location>
        <begin position="603"/>
        <end position="623"/>
    </location>
</feature>
<evidence type="ECO:0000256" key="3">
    <source>
        <dbReference type="SAM" id="SignalP"/>
    </source>
</evidence>
<reference evidence="4 5" key="2">
    <citation type="submission" date="2019-07" db="EMBL/GenBank/DDBJ databases">
        <authorList>
            <person name="Huang Y."/>
        </authorList>
    </citation>
    <scope>NUCLEOTIDE SEQUENCE [LARGE SCALE GENOMIC DNA]</scope>
    <source>
        <strain evidence="4 5">HY188</strain>
        <plasmid evidence="4 5">unnamed</plasmid>
    </source>
</reference>
<feature type="region of interest" description="Disordered" evidence="1">
    <location>
        <begin position="697"/>
        <end position="717"/>
    </location>
</feature>
<feature type="transmembrane region" description="Helical" evidence="2">
    <location>
        <begin position="521"/>
        <end position="543"/>
    </location>
</feature>
<keyword evidence="2" id="KW-1133">Transmembrane helix</keyword>
<feature type="transmembrane region" description="Helical" evidence="2">
    <location>
        <begin position="481"/>
        <end position="509"/>
    </location>
</feature>
<dbReference type="AlphaFoldDB" id="A0A516X913"/>
<keyword evidence="2" id="KW-0812">Transmembrane</keyword>
<feature type="region of interest" description="Disordered" evidence="1">
    <location>
        <begin position="28"/>
        <end position="49"/>
    </location>
</feature>
<keyword evidence="2" id="KW-0472">Membrane</keyword>
<gene>
    <name evidence="4" type="ORF">FO059_18175</name>
</gene>
<protein>
    <recommendedName>
        <fullName evidence="6">TrbL/VirB6 plasmid conjugal transfer protein</fullName>
    </recommendedName>
</protein>
<accession>A0A516X913</accession>
<evidence type="ECO:0008006" key="6">
    <source>
        <dbReference type="Google" id="ProtNLM"/>
    </source>
</evidence>
<feature type="region of interest" description="Disordered" evidence="1">
    <location>
        <begin position="598"/>
        <end position="653"/>
    </location>
</feature>
<feature type="transmembrane region" description="Helical" evidence="2">
    <location>
        <begin position="326"/>
        <end position="346"/>
    </location>
</feature>
<name>A0A516X913_9ACTN</name>